<sequence>MEISSAISLTTVMVMTGYSCQICMKSLSSNSSLRTHMKLHQGRYNYNCPTCNKGFTSKSMLRGHMSWHTGIKEFRCPICSKEMRYQHEVKIHLRKKHARS</sequence>
<protein>
    <recommendedName>
        <fullName evidence="7">C2H2-type domain-containing protein</fullName>
    </recommendedName>
</protein>
<dbReference type="GO" id="GO:0008270">
    <property type="term" value="F:zinc ion binding"/>
    <property type="evidence" value="ECO:0007669"/>
    <property type="project" value="UniProtKB-KW"/>
</dbReference>
<feature type="domain" description="C2H2-type" evidence="7">
    <location>
        <begin position="18"/>
        <end position="45"/>
    </location>
</feature>
<evidence type="ECO:0000259" key="7">
    <source>
        <dbReference type="PROSITE" id="PS50157"/>
    </source>
</evidence>
<feature type="domain" description="C2H2-type" evidence="7">
    <location>
        <begin position="74"/>
        <end position="100"/>
    </location>
</feature>
<dbReference type="PROSITE" id="PS50157">
    <property type="entry name" value="ZINC_FINGER_C2H2_2"/>
    <property type="match status" value="3"/>
</dbReference>
<keyword evidence="2" id="KW-0677">Repeat</keyword>
<dbReference type="InterPro" id="IPR050527">
    <property type="entry name" value="Snail/Krueppel_Znf"/>
</dbReference>
<comment type="caution">
    <text evidence="8">The sequence shown here is derived from an EMBL/GenBank/DDBJ whole genome shotgun (WGS) entry which is preliminary data.</text>
</comment>
<evidence type="ECO:0000313" key="9">
    <source>
        <dbReference type="Proteomes" id="UP001208570"/>
    </source>
</evidence>
<organism evidence="8 9">
    <name type="scientific">Paralvinella palmiformis</name>
    <dbReference type="NCBI Taxonomy" id="53620"/>
    <lineage>
        <taxon>Eukaryota</taxon>
        <taxon>Metazoa</taxon>
        <taxon>Spiralia</taxon>
        <taxon>Lophotrochozoa</taxon>
        <taxon>Annelida</taxon>
        <taxon>Polychaeta</taxon>
        <taxon>Sedentaria</taxon>
        <taxon>Canalipalpata</taxon>
        <taxon>Terebellida</taxon>
        <taxon>Terebelliformia</taxon>
        <taxon>Alvinellidae</taxon>
        <taxon>Paralvinella</taxon>
    </lineage>
</organism>
<dbReference type="PROSITE" id="PS00028">
    <property type="entry name" value="ZINC_FINGER_C2H2_1"/>
    <property type="match status" value="3"/>
</dbReference>
<evidence type="ECO:0000256" key="3">
    <source>
        <dbReference type="ARBA" id="ARBA00022771"/>
    </source>
</evidence>
<evidence type="ECO:0000256" key="5">
    <source>
        <dbReference type="ARBA" id="ARBA00023242"/>
    </source>
</evidence>
<reference evidence="8" key="1">
    <citation type="journal article" date="2023" name="Mol. Biol. Evol.">
        <title>Third-Generation Sequencing Reveals the Adaptive Role of the Epigenome in Three Deep-Sea Polychaetes.</title>
        <authorList>
            <person name="Perez M."/>
            <person name="Aroh O."/>
            <person name="Sun Y."/>
            <person name="Lan Y."/>
            <person name="Juniper S.K."/>
            <person name="Young C.R."/>
            <person name="Angers B."/>
            <person name="Qian P.Y."/>
        </authorList>
    </citation>
    <scope>NUCLEOTIDE SEQUENCE</scope>
    <source>
        <strain evidence="8">P08H-3</strain>
    </source>
</reference>
<keyword evidence="3 6" id="KW-0863">Zinc-finger</keyword>
<keyword evidence="4" id="KW-0862">Zinc</keyword>
<keyword evidence="9" id="KW-1185">Reference proteome</keyword>
<dbReference type="EMBL" id="JAODUP010000079">
    <property type="protein sequence ID" value="KAK2163477.1"/>
    <property type="molecule type" value="Genomic_DNA"/>
</dbReference>
<dbReference type="AlphaFoldDB" id="A0AAD9NAU9"/>
<name>A0AAD9NAU9_9ANNE</name>
<dbReference type="GO" id="GO:0000978">
    <property type="term" value="F:RNA polymerase II cis-regulatory region sequence-specific DNA binding"/>
    <property type="evidence" value="ECO:0007669"/>
    <property type="project" value="TreeGrafter"/>
</dbReference>
<dbReference type="GO" id="GO:0000981">
    <property type="term" value="F:DNA-binding transcription factor activity, RNA polymerase II-specific"/>
    <property type="evidence" value="ECO:0007669"/>
    <property type="project" value="TreeGrafter"/>
</dbReference>
<dbReference type="Gene3D" id="3.30.160.60">
    <property type="entry name" value="Classic Zinc Finger"/>
    <property type="match status" value="3"/>
</dbReference>
<dbReference type="InterPro" id="IPR013087">
    <property type="entry name" value="Znf_C2H2_type"/>
</dbReference>
<dbReference type="SMART" id="SM00355">
    <property type="entry name" value="ZnF_C2H2"/>
    <property type="match status" value="3"/>
</dbReference>
<feature type="domain" description="C2H2-type" evidence="7">
    <location>
        <begin position="46"/>
        <end position="73"/>
    </location>
</feature>
<dbReference type="Proteomes" id="UP001208570">
    <property type="component" value="Unassembled WGS sequence"/>
</dbReference>
<dbReference type="InterPro" id="IPR036236">
    <property type="entry name" value="Znf_C2H2_sf"/>
</dbReference>
<dbReference type="PANTHER" id="PTHR24388:SF53">
    <property type="entry name" value="CHORION TRANSCRIPTION FACTOR CF2-RELATED"/>
    <property type="match status" value="1"/>
</dbReference>
<evidence type="ECO:0000313" key="8">
    <source>
        <dbReference type="EMBL" id="KAK2163477.1"/>
    </source>
</evidence>
<keyword evidence="1" id="KW-0479">Metal-binding</keyword>
<evidence type="ECO:0000256" key="1">
    <source>
        <dbReference type="ARBA" id="ARBA00022723"/>
    </source>
</evidence>
<dbReference type="FunFam" id="3.30.160.60:FF:000065">
    <property type="entry name" value="B-cell CLL/lymphoma 6, member B"/>
    <property type="match status" value="1"/>
</dbReference>
<dbReference type="PANTHER" id="PTHR24388">
    <property type="entry name" value="ZINC FINGER PROTEIN"/>
    <property type="match status" value="1"/>
</dbReference>
<evidence type="ECO:0000256" key="2">
    <source>
        <dbReference type="ARBA" id="ARBA00022737"/>
    </source>
</evidence>
<keyword evidence="5" id="KW-0539">Nucleus</keyword>
<proteinExistence type="predicted"/>
<evidence type="ECO:0000256" key="4">
    <source>
        <dbReference type="ARBA" id="ARBA00022833"/>
    </source>
</evidence>
<accession>A0AAD9NAU9</accession>
<gene>
    <name evidence="8" type="ORF">LSH36_79g10023</name>
</gene>
<dbReference type="Pfam" id="PF00096">
    <property type="entry name" value="zf-C2H2"/>
    <property type="match status" value="2"/>
</dbReference>
<dbReference type="SUPFAM" id="SSF57667">
    <property type="entry name" value="beta-beta-alpha zinc fingers"/>
    <property type="match status" value="2"/>
</dbReference>
<evidence type="ECO:0000256" key="6">
    <source>
        <dbReference type="PROSITE-ProRule" id="PRU00042"/>
    </source>
</evidence>